<keyword evidence="10 15" id="KW-0238">DNA-binding</keyword>
<dbReference type="RefSeq" id="WP_134243754.1">
    <property type="nucleotide sequence ID" value="NZ_SNTY01000014.1"/>
</dbReference>
<dbReference type="InterPro" id="IPR011604">
    <property type="entry name" value="PDDEXK-like_dom_sf"/>
</dbReference>
<comment type="similarity">
    <text evidence="15">Belongs to the helicase family. UvrD subfamily.</text>
</comment>
<dbReference type="Pfam" id="PF12705">
    <property type="entry name" value="PDDEXK_1"/>
    <property type="match status" value="1"/>
</dbReference>
<evidence type="ECO:0000259" key="17">
    <source>
        <dbReference type="PROSITE" id="PS51198"/>
    </source>
</evidence>
<evidence type="ECO:0000256" key="3">
    <source>
        <dbReference type="ARBA" id="ARBA00022741"/>
    </source>
</evidence>
<name>A0A4Y7XDL1_9GAMM</name>
<organism evidence="19 20">
    <name type="scientific">Alkanindiges illinoisensis</name>
    <dbReference type="NCBI Taxonomy" id="197183"/>
    <lineage>
        <taxon>Bacteria</taxon>
        <taxon>Pseudomonadati</taxon>
        <taxon>Pseudomonadota</taxon>
        <taxon>Gammaproteobacteria</taxon>
        <taxon>Moraxellales</taxon>
        <taxon>Moraxellaceae</taxon>
        <taxon>Alkanindiges</taxon>
    </lineage>
</organism>
<feature type="domain" description="UvrD-like helicase ATP-binding" evidence="17">
    <location>
        <begin position="8"/>
        <end position="538"/>
    </location>
</feature>
<feature type="domain" description="UvrD-like helicase C-terminal" evidence="18">
    <location>
        <begin position="539"/>
        <end position="822"/>
    </location>
</feature>
<dbReference type="GO" id="GO:0003677">
    <property type="term" value="F:DNA binding"/>
    <property type="evidence" value="ECO:0007669"/>
    <property type="project" value="UniProtKB-UniRule"/>
</dbReference>
<proteinExistence type="inferred from homology"/>
<comment type="catalytic activity">
    <reaction evidence="14 15">
        <text>ATP + H2O = ADP + phosphate + H(+)</text>
        <dbReference type="Rhea" id="RHEA:13065"/>
        <dbReference type="ChEBI" id="CHEBI:15377"/>
        <dbReference type="ChEBI" id="CHEBI:15378"/>
        <dbReference type="ChEBI" id="CHEBI:30616"/>
        <dbReference type="ChEBI" id="CHEBI:43474"/>
        <dbReference type="ChEBI" id="CHEBI:456216"/>
        <dbReference type="EC" id="5.6.2.4"/>
    </reaction>
</comment>
<evidence type="ECO:0000256" key="2">
    <source>
        <dbReference type="ARBA" id="ARBA00022723"/>
    </source>
</evidence>
<evidence type="ECO:0000256" key="5">
    <source>
        <dbReference type="ARBA" id="ARBA00022801"/>
    </source>
</evidence>
<dbReference type="EC" id="3.1.11.5" evidence="15"/>
<dbReference type="PANTHER" id="PTHR11070:SF23">
    <property type="entry name" value="RECBCD ENZYME SUBUNIT RECB"/>
    <property type="match status" value="1"/>
</dbReference>
<keyword evidence="4 15" id="KW-0227">DNA damage</keyword>
<dbReference type="GO" id="GO:0005524">
    <property type="term" value="F:ATP binding"/>
    <property type="evidence" value="ECO:0007669"/>
    <property type="project" value="UniProtKB-UniRule"/>
</dbReference>
<sequence>MNSQVQPQAIIPPTPAIDLGLNGIHLIEASAGTGKTWTLSTLMVRFIVEGEYLTRQIIATTFTRAAAAELKLRIRKRFEDFRSLFHRAIENHAEVLQHMQAEQDWLAVYLLQKLDVGQLNHARNRLQLALDSFDELFVGTLDSFCQKLLNEFAFDSGQHEILQISEQEAEACYQVMHDALRQWRSRQPARIIELLVLTDQLKDVEDYRGSITTVLNFLSAQLQPVEMPVIDWQLFEQTEQQLKQCDWSTLTAFLQPDGEYHSKLVKNRAFSNNAQVFPGILAALQNNLLDYLCQLNADSAEYRWLEGFAKIDGQFKKADDALKQQFISLPACQLLMQVQHCMLHLQDSLEQISQHTHYFVSQMVRQQLPQILSERGETTFSQQMRVLADVLQQDASQSLAQHIQHRYPVALVDEFQDTNFDQDRVIAYIWRQPVQSMNQPAKSPVVLEQDSGRLAAQNALGPGSALLNPRLLEQSSRLASGQDSVQFNPRSCLVLVGDPKQAIYGFRGGDMLTYQRAKTQVIQHGGQQHFLRFNHRSIAPLVSAVDRLFQFNPEFGEQVQYQPVEAGGRNHTELRDGDDINHVPLRLLCVEDQKTEFEQVAWQIIHLLQASHSGQVQIKHHDQFEPISPSHIAVLCRSNSQLDKVQAVLQQAKVPVWRGSRLSIFQTTLAEDIVALMQVMLAPYHEGRLRRALAGSLIGKTLKALVQLEQQPDELARLQGLFFSLGERWYRAGFLAAWQQLSEAFDIWPQLSRQPNAERLVVNLRHLIEVIHQQSEKIQGQHHLLAWLMRQMSQPGQREWELERRLSGEQGVQLMTIHKSKGLEFPIVFVAGLDPAKGGQKSSIIFYEENQQRMLSFSSRNAAQLEAHQQREQAELRRLIYVALTRASMRLYVIAPPAPGKDGKTKDATIKGALYHWLPVAREGWSDPNTLVQDGLFECPQFIYKQLSSHVDIDARPVPSHRVYAWGLTSFSQLSRHQKMLPILVEQSGHQPLSDMVATPADDILLHTDEPLTAPQKAQKTNQRASIVTGKTTLQAEPKPDKGLAAKQPETKEIETALSPIKVTQPEALPSILLTSEVISVSETELDEPVLPLCFSFPRGANAGDCLHHILEQLNPKHKEYWPQVFEKQLQNFAINAQLERYGQPVVDLEHMAGWFTDILQAQLPEGATLASLDSQIHEFEFHLSVADKLVDTRAIGQLLAQHQVPVAPLNSVMNARYLHGFIDLVYVHQDKYYIADYKSNYLGDQYSDYQPAALRDNMSNSSYWLQAALYQLALHRFLKLRLPDYQPAQHLGGSVYLYLRGMQQGSDQNGILHWQASEDLLNQLDHLLGQHDPWQ</sequence>
<dbReference type="GO" id="GO:0008854">
    <property type="term" value="F:exodeoxyribonuclease V activity"/>
    <property type="evidence" value="ECO:0007669"/>
    <property type="project" value="UniProtKB-EC"/>
</dbReference>
<dbReference type="GO" id="GO:0000287">
    <property type="term" value="F:magnesium ion binding"/>
    <property type="evidence" value="ECO:0007669"/>
    <property type="project" value="UniProtKB-UniRule"/>
</dbReference>
<reference evidence="19 20" key="1">
    <citation type="submission" date="2019-03" db="EMBL/GenBank/DDBJ databases">
        <title>Alkanindiges illinoisensis: a potential pathogenic isolated from ascites of a gastric cancer patient with abdominal metastasis.</title>
        <authorList>
            <person name="Hu X."/>
            <person name="Yang B."/>
            <person name="Yan X."/>
            <person name="Lin L."/>
            <person name="Zhao H."/>
            <person name="Zhou F."/>
            <person name="Su B."/>
            <person name="Chen J."/>
            <person name="Rui Y."/>
            <person name="Wang Q."/>
            <person name="Zheng L."/>
        </authorList>
    </citation>
    <scope>NUCLEOTIDE SEQUENCE [LARGE SCALE GENOMIC DNA]</scope>
    <source>
        <strain evidence="19 20">NFYY 23406</strain>
    </source>
</reference>
<evidence type="ECO:0000256" key="8">
    <source>
        <dbReference type="ARBA" id="ARBA00022840"/>
    </source>
</evidence>
<keyword evidence="5 15" id="KW-0378">Hydrolase</keyword>
<dbReference type="Gene3D" id="3.90.320.10">
    <property type="match status" value="1"/>
</dbReference>
<evidence type="ECO:0000256" key="9">
    <source>
        <dbReference type="ARBA" id="ARBA00022842"/>
    </source>
</evidence>
<feature type="region of interest" description="DNA-binding and helicase activity, interacts with RecC" evidence="15">
    <location>
        <begin position="1"/>
        <end position="932"/>
    </location>
</feature>
<feature type="binding site" evidence="16">
    <location>
        <begin position="29"/>
        <end position="36"/>
    </location>
    <ligand>
        <name>ATP</name>
        <dbReference type="ChEBI" id="CHEBI:30616"/>
    </ligand>
</feature>
<protein>
    <recommendedName>
        <fullName evidence="15">RecBCD enzyme subunit RecB</fullName>
        <ecNumber evidence="15">3.1.11.5</ecNumber>
        <ecNumber evidence="15">5.6.2.4</ecNumber>
    </recommendedName>
    <alternativeName>
        <fullName evidence="15">DNA 3'-5' helicase subunit RecB</fullName>
    </alternativeName>
    <alternativeName>
        <fullName evidence="15">Exonuclease V subunit RecB</fullName>
        <shortName evidence="15">ExoV subunit RecB</shortName>
    </alternativeName>
    <alternativeName>
        <fullName evidence="15">Helicase/nuclease RecBCD subunit RecB</fullName>
    </alternativeName>
</protein>
<dbReference type="GO" id="GO:0016887">
    <property type="term" value="F:ATP hydrolysis activity"/>
    <property type="evidence" value="ECO:0007669"/>
    <property type="project" value="RHEA"/>
</dbReference>
<evidence type="ECO:0000256" key="16">
    <source>
        <dbReference type="PROSITE-ProRule" id="PRU00560"/>
    </source>
</evidence>
<dbReference type="Gene3D" id="3.40.50.300">
    <property type="entry name" value="P-loop containing nucleotide triphosphate hydrolases"/>
    <property type="match status" value="3"/>
</dbReference>
<dbReference type="GO" id="GO:0043138">
    <property type="term" value="F:3'-5' DNA helicase activity"/>
    <property type="evidence" value="ECO:0007669"/>
    <property type="project" value="UniProtKB-UniRule"/>
</dbReference>
<evidence type="ECO:0000256" key="4">
    <source>
        <dbReference type="ARBA" id="ARBA00022763"/>
    </source>
</evidence>
<comment type="cofactor">
    <cofactor evidence="15">
        <name>Mg(2+)</name>
        <dbReference type="ChEBI" id="CHEBI:18420"/>
    </cofactor>
    <text evidence="15">Binds 1 Mg(2+) ion per subunit.</text>
</comment>
<feature type="region of interest" description="Nuclease activity, interacts with RecD and RecA" evidence="15">
    <location>
        <begin position="965"/>
        <end position="1336"/>
    </location>
</feature>
<dbReference type="GO" id="GO:0005829">
    <property type="term" value="C:cytosol"/>
    <property type="evidence" value="ECO:0007669"/>
    <property type="project" value="TreeGrafter"/>
</dbReference>
<dbReference type="PROSITE" id="PS51217">
    <property type="entry name" value="UVRD_HELICASE_CTER"/>
    <property type="match status" value="1"/>
</dbReference>
<dbReference type="PROSITE" id="PS51198">
    <property type="entry name" value="UVRD_HELICASE_ATP_BIND"/>
    <property type="match status" value="1"/>
</dbReference>
<dbReference type="CDD" id="cd22352">
    <property type="entry name" value="RecB_C-like"/>
    <property type="match status" value="1"/>
</dbReference>
<accession>A0A4Y7XDL1</accession>
<keyword evidence="20" id="KW-1185">Reference proteome</keyword>
<feature type="binding site" evidence="15">
    <location>
        <position position="1237"/>
    </location>
    <ligand>
        <name>Mg(2+)</name>
        <dbReference type="ChEBI" id="CHEBI:18420"/>
    </ligand>
</feature>
<comment type="function">
    <text evidence="15">A helicase/nuclease that prepares dsDNA breaks (DSB) for recombinational DNA repair. Binds to DSBs and unwinds DNA via a highly rapid and processive ATP-dependent bidirectional helicase activity. Unwinds dsDNA until it encounters a Chi (crossover hotspot instigator) sequence from the 3' direction. Cuts ssDNA a few nucleotides 3' to the Chi site. The properties and activities of the enzyme are changed at Chi. The Chi-altered holoenzyme produces a long 3'-ssDNA overhang and facilitates RecA-binding to the ssDNA for homologous DNA recombination and repair. Holoenzyme degrades any linearized DNA that is unable to undergo homologous recombination. In the holoenzyme this subunit contributes ATPase, 3'-5' helicase, exonuclease activity and loads RecA onto ssDNA.</text>
</comment>
<dbReference type="InterPro" id="IPR014017">
    <property type="entry name" value="DNA_helicase_UvrD-like_C"/>
</dbReference>
<dbReference type="SUPFAM" id="SSF52980">
    <property type="entry name" value="Restriction endonuclease-like"/>
    <property type="match status" value="1"/>
</dbReference>
<keyword evidence="12 15" id="KW-0413">Isomerase</keyword>
<dbReference type="SUPFAM" id="SSF52540">
    <property type="entry name" value="P-loop containing nucleoside triphosphate hydrolases"/>
    <property type="match status" value="1"/>
</dbReference>
<evidence type="ECO:0000256" key="13">
    <source>
        <dbReference type="ARBA" id="ARBA00034617"/>
    </source>
</evidence>
<comment type="catalytic activity">
    <reaction evidence="13 15">
        <text>Couples ATP hydrolysis with the unwinding of duplex DNA by translocating in the 3'-5' direction.</text>
        <dbReference type="EC" id="5.6.2.4"/>
    </reaction>
</comment>
<evidence type="ECO:0000256" key="14">
    <source>
        <dbReference type="ARBA" id="ARBA00048988"/>
    </source>
</evidence>
<dbReference type="Gene3D" id="1.10.486.10">
    <property type="entry name" value="PCRA, domain 4"/>
    <property type="match status" value="1"/>
</dbReference>
<dbReference type="InterPro" id="IPR038726">
    <property type="entry name" value="PDDEXK_AddAB-type"/>
</dbReference>
<feature type="active site" description="For nuclease activity" evidence="15">
    <location>
        <position position="1237"/>
    </location>
</feature>
<dbReference type="OrthoDB" id="9810135at2"/>
<evidence type="ECO:0000256" key="7">
    <source>
        <dbReference type="ARBA" id="ARBA00022839"/>
    </source>
</evidence>
<evidence type="ECO:0000313" key="20">
    <source>
        <dbReference type="Proteomes" id="UP000297834"/>
    </source>
</evidence>
<dbReference type="InterPro" id="IPR011335">
    <property type="entry name" value="Restrct_endonuc-II-like"/>
</dbReference>
<keyword evidence="3 15" id="KW-0547">Nucleotide-binding</keyword>
<dbReference type="Pfam" id="PF13361">
    <property type="entry name" value="UvrD_C"/>
    <property type="match status" value="2"/>
</dbReference>
<dbReference type="InterPro" id="IPR014016">
    <property type="entry name" value="UvrD-like_ATP-bd"/>
</dbReference>
<comment type="caution">
    <text evidence="19">The sequence shown here is derived from an EMBL/GenBank/DDBJ whole genome shotgun (WGS) entry which is preliminary data.</text>
</comment>
<feature type="binding site" evidence="15">
    <location>
        <position position="1224"/>
    </location>
    <ligand>
        <name>Mg(2+)</name>
        <dbReference type="ChEBI" id="CHEBI:18420"/>
    </ligand>
</feature>
<dbReference type="Proteomes" id="UP000297834">
    <property type="component" value="Unassembled WGS sequence"/>
</dbReference>
<dbReference type="InterPro" id="IPR000212">
    <property type="entry name" value="DNA_helicase_UvrD/REP"/>
</dbReference>
<evidence type="ECO:0000256" key="10">
    <source>
        <dbReference type="ARBA" id="ARBA00023125"/>
    </source>
</evidence>
<dbReference type="EMBL" id="SNTY01000014">
    <property type="protein sequence ID" value="TEU29305.1"/>
    <property type="molecule type" value="Genomic_DNA"/>
</dbReference>
<dbReference type="STRING" id="1120977.GCA_000619845_02449"/>
<keyword evidence="7 15" id="KW-0269">Exonuclease</keyword>
<keyword evidence="11 15" id="KW-0234">DNA repair</keyword>
<comment type="domain">
    <text evidence="15">The C-terminal domain has nuclease activity and interacts with RecD. It interacts with RecA, facilitating its loading onto ssDNA.</text>
</comment>
<evidence type="ECO:0000256" key="15">
    <source>
        <dbReference type="HAMAP-Rule" id="MF_01485"/>
    </source>
</evidence>
<dbReference type="GO" id="GO:0000724">
    <property type="term" value="P:double-strand break repair via homologous recombination"/>
    <property type="evidence" value="ECO:0007669"/>
    <property type="project" value="UniProtKB-UniRule"/>
</dbReference>
<keyword evidence="1 15" id="KW-0540">Nuclease</keyword>
<keyword evidence="8 15" id="KW-0067">ATP-binding</keyword>
<dbReference type="InterPro" id="IPR027417">
    <property type="entry name" value="P-loop_NTPase"/>
</dbReference>
<dbReference type="EC" id="5.6.2.4" evidence="15"/>
<keyword evidence="2 15" id="KW-0479">Metal-binding</keyword>
<dbReference type="Gene3D" id="1.10.3170.10">
    <property type="entry name" value="Recbcd, chain B, domain 2"/>
    <property type="match status" value="1"/>
</dbReference>
<comment type="miscellaneous">
    <text evidence="15">In the RecBCD complex, RecB has a slow 3'-5' helicase, an exonuclease activity and loads RecA onto ssDNA, RecD has a fast 5'-3' helicase activity, while RecC stimulates the ATPase and processivity of the RecB helicase and contributes to recognition of the Chi site.</text>
</comment>
<keyword evidence="6 15" id="KW-0347">Helicase</keyword>
<dbReference type="GO" id="GO:0009338">
    <property type="term" value="C:exodeoxyribonuclease V complex"/>
    <property type="evidence" value="ECO:0007669"/>
    <property type="project" value="TreeGrafter"/>
</dbReference>
<comment type="domain">
    <text evidence="15">The N-terminal DNA-binding domain is a ssDNA-dependent ATPase and has ATP-dependent 3'-5' helicase function. This domain interacts with RecC.</text>
</comment>
<dbReference type="PANTHER" id="PTHR11070">
    <property type="entry name" value="UVRD / RECB / PCRA DNA HELICASE FAMILY MEMBER"/>
    <property type="match status" value="1"/>
</dbReference>
<comment type="catalytic activity">
    <reaction evidence="15">
        <text>Exonucleolytic cleavage (in the presence of ATP) in either 5'- to 3'- or 3'- to 5'-direction to yield 5'-phosphooligonucleotides.</text>
        <dbReference type="EC" id="3.1.11.5"/>
    </reaction>
</comment>
<feature type="binding site" evidence="15">
    <location>
        <position position="1108"/>
    </location>
    <ligand>
        <name>Mg(2+)</name>
        <dbReference type="ChEBI" id="CHEBI:18420"/>
    </ligand>
</feature>
<comment type="subunit">
    <text evidence="15">Heterotrimer of RecB, RecC and RecD. All subunits contribute to DNA-binding. Interacts with RecA.</text>
</comment>
<dbReference type="Pfam" id="PF00580">
    <property type="entry name" value="UvrD-helicase"/>
    <property type="match status" value="2"/>
</dbReference>
<evidence type="ECO:0000256" key="6">
    <source>
        <dbReference type="ARBA" id="ARBA00022806"/>
    </source>
</evidence>
<evidence type="ECO:0000313" key="19">
    <source>
        <dbReference type="EMBL" id="TEU29305.1"/>
    </source>
</evidence>
<dbReference type="HAMAP" id="MF_01485">
    <property type="entry name" value="RecB"/>
    <property type="match status" value="1"/>
</dbReference>
<evidence type="ECO:0000259" key="18">
    <source>
        <dbReference type="PROSITE" id="PS51217"/>
    </source>
</evidence>
<evidence type="ECO:0000256" key="12">
    <source>
        <dbReference type="ARBA" id="ARBA00023235"/>
    </source>
</evidence>
<keyword evidence="9 15" id="KW-0460">Magnesium</keyword>
<evidence type="ECO:0000256" key="11">
    <source>
        <dbReference type="ARBA" id="ARBA00023204"/>
    </source>
</evidence>
<dbReference type="InterPro" id="IPR004586">
    <property type="entry name" value="RecB"/>
</dbReference>
<gene>
    <name evidence="15" type="primary">recB</name>
    <name evidence="19" type="ORF">E2B99_04395</name>
</gene>
<evidence type="ECO:0000256" key="1">
    <source>
        <dbReference type="ARBA" id="ARBA00022722"/>
    </source>
</evidence>